<dbReference type="EMBL" id="CP001275">
    <property type="protein sequence ID" value="ACM05893.1"/>
    <property type="molecule type" value="Genomic_DNA"/>
</dbReference>
<evidence type="ECO:0000256" key="1">
    <source>
        <dbReference type="SAM" id="MobiDB-lite"/>
    </source>
</evidence>
<dbReference type="Proteomes" id="UP000000447">
    <property type="component" value="Chromosome"/>
</dbReference>
<gene>
    <name evidence="2" type="ordered locus">trd_1686</name>
</gene>
<keyword evidence="3" id="KW-1185">Reference proteome</keyword>
<protein>
    <submittedName>
        <fullName evidence="2">Uncharacterized protein</fullName>
    </submittedName>
</protein>
<sequence length="38" mass="3818">MPPEVESIHDTLCPPTGEAARLSVTPSRGASPVSGTLG</sequence>
<accession>B9L0X6</accession>
<dbReference type="KEGG" id="tro:trd_1686"/>
<proteinExistence type="predicted"/>
<dbReference type="HOGENOM" id="CLU_3334166_0_0_0"/>
<evidence type="ECO:0000313" key="3">
    <source>
        <dbReference type="Proteomes" id="UP000000447"/>
    </source>
</evidence>
<organism evidence="2 3">
    <name type="scientific">Thermomicrobium roseum (strain ATCC 27502 / DSM 5159 / P-2)</name>
    <dbReference type="NCBI Taxonomy" id="309801"/>
    <lineage>
        <taxon>Bacteria</taxon>
        <taxon>Pseudomonadati</taxon>
        <taxon>Thermomicrobiota</taxon>
        <taxon>Thermomicrobia</taxon>
        <taxon>Thermomicrobiales</taxon>
        <taxon>Thermomicrobiaceae</taxon>
        <taxon>Thermomicrobium</taxon>
    </lineage>
</organism>
<reference evidence="2 3" key="1">
    <citation type="journal article" date="2009" name="PLoS ONE">
        <title>Complete genome sequence of the aerobic CO-oxidizing thermophile Thermomicrobium roseum.</title>
        <authorList>
            <person name="Wu D."/>
            <person name="Raymond J."/>
            <person name="Wu M."/>
            <person name="Chatterji S."/>
            <person name="Ren Q."/>
            <person name="Graham J.E."/>
            <person name="Bryant D.A."/>
            <person name="Robb F."/>
            <person name="Colman A."/>
            <person name="Tallon L.J."/>
            <person name="Badger J.H."/>
            <person name="Madupu R."/>
            <person name="Ward N.L."/>
            <person name="Eisen J.A."/>
        </authorList>
    </citation>
    <scope>NUCLEOTIDE SEQUENCE [LARGE SCALE GENOMIC DNA]</scope>
    <source>
        <strain evidence="3">ATCC 27502 / DSM 5159 / P-2</strain>
    </source>
</reference>
<name>B9L0X6_THERP</name>
<feature type="region of interest" description="Disordered" evidence="1">
    <location>
        <begin position="1"/>
        <end position="38"/>
    </location>
</feature>
<evidence type="ECO:0000313" key="2">
    <source>
        <dbReference type="EMBL" id="ACM05893.1"/>
    </source>
</evidence>
<dbReference type="AlphaFoldDB" id="B9L0X6"/>